<name>A0A0D7E303_STUST</name>
<proteinExistence type="predicted"/>
<accession>A0A0D7E303</accession>
<reference evidence="2 3" key="1">
    <citation type="submission" date="2014-11" db="EMBL/GenBank/DDBJ databases">
        <title>Genomics and ecophysiology of heterotrophic nitrogen fixing bacteria isolated from estuarine surface water.</title>
        <authorList>
            <person name="Bentzon-Tilia M."/>
            <person name="Severin I."/>
            <person name="Hansen L.H."/>
            <person name="Riemann L."/>
        </authorList>
    </citation>
    <scope>NUCLEOTIDE SEQUENCE [LARGE SCALE GENOMIC DNA]</scope>
    <source>
        <strain evidence="2 3">BAL361</strain>
    </source>
</reference>
<organism evidence="2 3">
    <name type="scientific">Stutzerimonas stutzeri</name>
    <name type="common">Pseudomonas stutzeri</name>
    <dbReference type="NCBI Taxonomy" id="316"/>
    <lineage>
        <taxon>Bacteria</taxon>
        <taxon>Pseudomonadati</taxon>
        <taxon>Pseudomonadota</taxon>
        <taxon>Gammaproteobacteria</taxon>
        <taxon>Pseudomonadales</taxon>
        <taxon>Pseudomonadaceae</taxon>
        <taxon>Stutzerimonas</taxon>
    </lineage>
</organism>
<dbReference type="EMBL" id="JXXD01000132">
    <property type="protein sequence ID" value="KIZ35239.1"/>
    <property type="molecule type" value="Genomic_DNA"/>
</dbReference>
<protein>
    <submittedName>
        <fullName evidence="2">Uncharacterized protein</fullName>
    </submittedName>
</protein>
<comment type="caution">
    <text evidence="2">The sequence shown here is derived from an EMBL/GenBank/DDBJ whole genome shotgun (WGS) entry which is preliminary data.</text>
</comment>
<gene>
    <name evidence="2" type="ORF">LO50_14075</name>
</gene>
<dbReference type="AlphaFoldDB" id="A0A0D7E303"/>
<sequence length="61" mass="6946">MQARATDALSRWRARDDAESRHRLPSPHITKDHRVSSSILRLALPSPLRRLFDYLPPAGVS</sequence>
<feature type="region of interest" description="Disordered" evidence="1">
    <location>
        <begin position="1"/>
        <end position="29"/>
    </location>
</feature>
<dbReference type="Proteomes" id="UP000032439">
    <property type="component" value="Unassembled WGS sequence"/>
</dbReference>
<dbReference type="RefSeq" id="WP_044315397.1">
    <property type="nucleotide sequence ID" value="NZ_JXXD01000132.1"/>
</dbReference>
<feature type="non-terminal residue" evidence="2">
    <location>
        <position position="61"/>
    </location>
</feature>
<evidence type="ECO:0000313" key="3">
    <source>
        <dbReference type="Proteomes" id="UP000032439"/>
    </source>
</evidence>
<evidence type="ECO:0000313" key="2">
    <source>
        <dbReference type="EMBL" id="KIZ35239.1"/>
    </source>
</evidence>
<evidence type="ECO:0000256" key="1">
    <source>
        <dbReference type="SAM" id="MobiDB-lite"/>
    </source>
</evidence>
<feature type="compositionally biased region" description="Basic and acidic residues" evidence="1">
    <location>
        <begin position="13"/>
        <end position="22"/>
    </location>
</feature>